<evidence type="ECO:0000256" key="1">
    <source>
        <dbReference type="ARBA" id="ARBA00004167"/>
    </source>
</evidence>
<dbReference type="InterPro" id="IPR041916">
    <property type="entry name" value="Anti_sigma_zinc_sf"/>
</dbReference>
<feature type="transmembrane region" description="Helical" evidence="11">
    <location>
        <begin position="92"/>
        <end position="113"/>
    </location>
</feature>
<evidence type="ECO:0000256" key="4">
    <source>
        <dbReference type="ARBA" id="ARBA00022692"/>
    </source>
</evidence>
<keyword evidence="15" id="KW-1185">Reference proteome</keyword>
<dbReference type="PANTHER" id="PTHR37461:SF1">
    <property type="entry name" value="ANTI-SIGMA-K FACTOR RSKA"/>
    <property type="match status" value="1"/>
</dbReference>
<dbReference type="Pfam" id="PF13490">
    <property type="entry name" value="zf-HC2"/>
    <property type="match status" value="1"/>
</dbReference>
<evidence type="ECO:0000313" key="14">
    <source>
        <dbReference type="EMBL" id="MFB9688688.1"/>
    </source>
</evidence>
<dbReference type="RefSeq" id="WP_378201131.1">
    <property type="nucleotide sequence ID" value="NZ_JBHMBK010000028.1"/>
</dbReference>
<comment type="subcellular location">
    <subcellularLocation>
        <location evidence="2">Cell membrane</location>
    </subcellularLocation>
    <subcellularLocation>
        <location evidence="1">Membrane</location>
        <topology evidence="1">Single-pass membrane protein</topology>
    </subcellularLocation>
</comment>
<accession>A0ABV5UBB5</accession>
<dbReference type="PANTHER" id="PTHR37461">
    <property type="entry name" value="ANTI-SIGMA-K FACTOR RSKA"/>
    <property type="match status" value="1"/>
</dbReference>
<evidence type="ECO:0000313" key="15">
    <source>
        <dbReference type="Proteomes" id="UP001589535"/>
    </source>
</evidence>
<feature type="domain" description="Putative zinc-finger" evidence="13">
    <location>
        <begin position="11"/>
        <end position="37"/>
    </location>
</feature>
<reference evidence="14 15" key="1">
    <citation type="submission" date="2024-09" db="EMBL/GenBank/DDBJ databases">
        <authorList>
            <person name="Sun Q."/>
            <person name="Mori K."/>
        </authorList>
    </citation>
    <scope>NUCLEOTIDE SEQUENCE [LARGE SCALE GENOMIC DNA]</scope>
    <source>
        <strain evidence="14 15">JCM 13852</strain>
    </source>
</reference>
<evidence type="ECO:0000256" key="6">
    <source>
        <dbReference type="ARBA" id="ARBA00023015"/>
    </source>
</evidence>
<keyword evidence="6" id="KW-0805">Transcription regulation</keyword>
<dbReference type="Gene3D" id="1.10.10.1320">
    <property type="entry name" value="Anti-sigma factor, zinc-finger domain"/>
    <property type="match status" value="1"/>
</dbReference>
<dbReference type="InterPro" id="IPR027383">
    <property type="entry name" value="Znf_put"/>
</dbReference>
<evidence type="ECO:0000256" key="3">
    <source>
        <dbReference type="ARBA" id="ARBA00022475"/>
    </source>
</evidence>
<dbReference type="InterPro" id="IPR018764">
    <property type="entry name" value="RskA_C"/>
</dbReference>
<evidence type="ECO:0000259" key="12">
    <source>
        <dbReference type="Pfam" id="PF10099"/>
    </source>
</evidence>
<dbReference type="EMBL" id="JBHMBK010000028">
    <property type="protein sequence ID" value="MFB9688688.1"/>
    <property type="molecule type" value="Genomic_DNA"/>
</dbReference>
<keyword evidence="5 11" id="KW-1133">Transmembrane helix</keyword>
<feature type="domain" description="Anti-sigma K factor RskA C-terminal" evidence="12">
    <location>
        <begin position="96"/>
        <end position="189"/>
    </location>
</feature>
<evidence type="ECO:0000256" key="9">
    <source>
        <dbReference type="ARBA" id="ARBA00029829"/>
    </source>
</evidence>
<evidence type="ECO:0000256" key="5">
    <source>
        <dbReference type="ARBA" id="ARBA00022989"/>
    </source>
</evidence>
<evidence type="ECO:0000256" key="2">
    <source>
        <dbReference type="ARBA" id="ARBA00004236"/>
    </source>
</evidence>
<keyword evidence="4 11" id="KW-0812">Transmembrane</keyword>
<keyword evidence="8" id="KW-0804">Transcription</keyword>
<sequence>MTTADLHTLTGAYAVNALSDLERIGFERHLGECDACRLEVGELQATAAHLGIAVRVEPSPRLRSAVLAGVTHTRQRPPHIAGRKAGRGRGQWIAWLVAAAAAVVSVVLGVQAISSDRQFPSAQQDHSVESVLTAPDAKTVTAPAGDGRTTAATVIVSRSQRRAVFLAGSLPVLDPQHVYQLWMVGDAANPSLRVPWSPISLSVPSMWPSLSNRLVVPVNPQARRSPPFT</sequence>
<gene>
    <name evidence="14" type="ORF">ACFFTO_31315</name>
</gene>
<keyword evidence="7 11" id="KW-0472">Membrane</keyword>
<dbReference type="Proteomes" id="UP001589535">
    <property type="component" value="Unassembled WGS sequence"/>
</dbReference>
<proteinExistence type="predicted"/>
<dbReference type="Pfam" id="PF10099">
    <property type="entry name" value="RskA_C"/>
    <property type="match status" value="1"/>
</dbReference>
<comment type="caution">
    <text evidence="14">The sequence shown here is derived from an EMBL/GenBank/DDBJ whole genome shotgun (WGS) entry which is preliminary data.</text>
</comment>
<evidence type="ECO:0000256" key="10">
    <source>
        <dbReference type="ARBA" id="ARBA00030803"/>
    </source>
</evidence>
<evidence type="ECO:0000259" key="13">
    <source>
        <dbReference type="Pfam" id="PF13490"/>
    </source>
</evidence>
<keyword evidence="3" id="KW-1003">Cell membrane</keyword>
<name>A0ABV5UBB5_9PSEU</name>
<evidence type="ECO:0000256" key="7">
    <source>
        <dbReference type="ARBA" id="ARBA00023136"/>
    </source>
</evidence>
<dbReference type="InterPro" id="IPR051474">
    <property type="entry name" value="Anti-sigma-K/W_factor"/>
</dbReference>
<evidence type="ECO:0000256" key="11">
    <source>
        <dbReference type="SAM" id="Phobius"/>
    </source>
</evidence>
<evidence type="ECO:0000256" key="8">
    <source>
        <dbReference type="ARBA" id="ARBA00023163"/>
    </source>
</evidence>
<protein>
    <recommendedName>
        <fullName evidence="10">Regulator of SigK</fullName>
    </recommendedName>
    <alternativeName>
        <fullName evidence="9">Sigma-K anti-sigma factor RskA</fullName>
    </alternativeName>
</protein>
<organism evidence="14 15">
    <name type="scientific">Amycolatopsis plumensis</name>
    <dbReference type="NCBI Taxonomy" id="236508"/>
    <lineage>
        <taxon>Bacteria</taxon>
        <taxon>Bacillati</taxon>
        <taxon>Actinomycetota</taxon>
        <taxon>Actinomycetes</taxon>
        <taxon>Pseudonocardiales</taxon>
        <taxon>Pseudonocardiaceae</taxon>
        <taxon>Amycolatopsis</taxon>
    </lineage>
</organism>